<evidence type="ECO:0000313" key="2">
    <source>
        <dbReference type="Proteomes" id="UP001470230"/>
    </source>
</evidence>
<comment type="caution">
    <text evidence="1">The sequence shown here is derived from an EMBL/GenBank/DDBJ whole genome shotgun (WGS) entry which is preliminary data.</text>
</comment>
<dbReference type="Proteomes" id="UP001470230">
    <property type="component" value="Unassembled WGS sequence"/>
</dbReference>
<proteinExistence type="predicted"/>
<name>A0ABR2HHV7_9EUKA</name>
<protein>
    <submittedName>
        <fullName evidence="1">Uncharacterized protein</fullName>
    </submittedName>
</protein>
<dbReference type="EMBL" id="JAPFFF010000027">
    <property type="protein sequence ID" value="KAK8847806.1"/>
    <property type="molecule type" value="Genomic_DNA"/>
</dbReference>
<keyword evidence="2" id="KW-1185">Reference proteome</keyword>
<organism evidence="1 2">
    <name type="scientific">Tritrichomonas musculus</name>
    <dbReference type="NCBI Taxonomy" id="1915356"/>
    <lineage>
        <taxon>Eukaryota</taxon>
        <taxon>Metamonada</taxon>
        <taxon>Parabasalia</taxon>
        <taxon>Tritrichomonadida</taxon>
        <taxon>Tritrichomonadidae</taxon>
        <taxon>Tritrichomonas</taxon>
    </lineage>
</organism>
<gene>
    <name evidence="1" type="ORF">M9Y10_018838</name>
</gene>
<sequence length="91" mass="10645">MQSKEASILYDYFLFANLSSNSIAEFIRIFDLDDMSNEIWKSICDRLQQKVENKTTCSTRHSSMRQATEKGKLIQFNSENQLDGIINFLRK</sequence>
<reference evidence="1 2" key="1">
    <citation type="submission" date="2024-04" db="EMBL/GenBank/DDBJ databases">
        <title>Tritrichomonas musculus Genome.</title>
        <authorList>
            <person name="Alves-Ferreira E."/>
            <person name="Grigg M."/>
            <person name="Lorenzi H."/>
            <person name="Galac M."/>
        </authorList>
    </citation>
    <scope>NUCLEOTIDE SEQUENCE [LARGE SCALE GENOMIC DNA]</scope>
    <source>
        <strain evidence="1 2">EAF2021</strain>
    </source>
</reference>
<evidence type="ECO:0000313" key="1">
    <source>
        <dbReference type="EMBL" id="KAK8847806.1"/>
    </source>
</evidence>
<accession>A0ABR2HHV7</accession>